<gene>
    <name evidence="1" type="ORF">CLUG_04668</name>
</gene>
<dbReference type="InParanoid" id="C4Y8Z0"/>
<dbReference type="KEGG" id="clu:CLUG_04668"/>
<proteinExistence type="predicted"/>
<feature type="non-terminal residue" evidence="1">
    <location>
        <position position="1"/>
    </location>
</feature>
<dbReference type="EMBL" id="CH408080">
    <property type="protein sequence ID" value="EEQ40540.1"/>
    <property type="molecule type" value="Genomic_DNA"/>
</dbReference>
<organism evidence="1 2">
    <name type="scientific">Clavispora lusitaniae (strain ATCC 42720)</name>
    <name type="common">Yeast</name>
    <name type="synonym">Candida lusitaniae</name>
    <dbReference type="NCBI Taxonomy" id="306902"/>
    <lineage>
        <taxon>Eukaryota</taxon>
        <taxon>Fungi</taxon>
        <taxon>Dikarya</taxon>
        <taxon>Ascomycota</taxon>
        <taxon>Saccharomycotina</taxon>
        <taxon>Pichiomycetes</taxon>
        <taxon>Metschnikowiaceae</taxon>
        <taxon>Clavispora</taxon>
    </lineage>
</organism>
<reference evidence="1 2" key="1">
    <citation type="journal article" date="2009" name="Nature">
        <title>Evolution of pathogenicity and sexual reproduction in eight Candida genomes.</title>
        <authorList>
            <person name="Butler G."/>
            <person name="Rasmussen M.D."/>
            <person name="Lin M.F."/>
            <person name="Santos M.A."/>
            <person name="Sakthikumar S."/>
            <person name="Munro C.A."/>
            <person name="Rheinbay E."/>
            <person name="Grabherr M."/>
            <person name="Forche A."/>
            <person name="Reedy J.L."/>
            <person name="Agrafioti I."/>
            <person name="Arnaud M.B."/>
            <person name="Bates S."/>
            <person name="Brown A.J."/>
            <person name="Brunke S."/>
            <person name="Costanzo M.C."/>
            <person name="Fitzpatrick D.A."/>
            <person name="de Groot P.W."/>
            <person name="Harris D."/>
            <person name="Hoyer L.L."/>
            <person name="Hube B."/>
            <person name="Klis F.M."/>
            <person name="Kodira C."/>
            <person name="Lennard N."/>
            <person name="Logue M.E."/>
            <person name="Martin R."/>
            <person name="Neiman A.M."/>
            <person name="Nikolaou E."/>
            <person name="Quail M.A."/>
            <person name="Quinn J."/>
            <person name="Santos M.C."/>
            <person name="Schmitzberger F.F."/>
            <person name="Sherlock G."/>
            <person name="Shah P."/>
            <person name="Silverstein K.A."/>
            <person name="Skrzypek M.S."/>
            <person name="Soll D."/>
            <person name="Staggs R."/>
            <person name="Stansfield I."/>
            <person name="Stumpf M.P."/>
            <person name="Sudbery P.E."/>
            <person name="Srikantha T."/>
            <person name="Zeng Q."/>
            <person name="Berman J."/>
            <person name="Berriman M."/>
            <person name="Heitman J."/>
            <person name="Gow N.A."/>
            <person name="Lorenz M.C."/>
            <person name="Birren B.W."/>
            <person name="Kellis M."/>
            <person name="Cuomo C.A."/>
        </authorList>
    </citation>
    <scope>NUCLEOTIDE SEQUENCE [LARGE SCALE GENOMIC DNA]</scope>
    <source>
        <strain evidence="1 2">ATCC 42720</strain>
    </source>
</reference>
<name>C4Y8Z0_CLAL4</name>
<sequence>FGEARELTNPEGEKLLFVTEGASTSLERGLAESTTEGLFDVVGKVEAVLGTERCFSCLSSSCGSSMRSTRSRMYPFEGPLFKGTRENVQNSLFFEQLLHIFVTLRSVVRYLASQRIFLRRHESQARETLDLFRGTISAFWSSVEVSSTSGAFITTVSSDAMLETKLLRLGVVGTFFWMKGS</sequence>
<dbReference type="VEuPathDB" id="FungiDB:CLUG_04668"/>
<dbReference type="AlphaFoldDB" id="C4Y8Z0"/>
<evidence type="ECO:0000313" key="2">
    <source>
        <dbReference type="Proteomes" id="UP000007703"/>
    </source>
</evidence>
<dbReference type="Proteomes" id="UP000007703">
    <property type="component" value="Unassembled WGS sequence"/>
</dbReference>
<protein>
    <submittedName>
        <fullName evidence="1">Uncharacterized protein</fullName>
    </submittedName>
</protein>
<evidence type="ECO:0000313" key="1">
    <source>
        <dbReference type="EMBL" id="EEQ40540.1"/>
    </source>
</evidence>
<accession>C4Y8Z0</accession>
<dbReference type="HOGENOM" id="CLU_1492497_0_0_1"/>